<feature type="signal peptide" evidence="2">
    <location>
        <begin position="1"/>
        <end position="29"/>
    </location>
</feature>
<dbReference type="RefSeq" id="WP_210047948.1">
    <property type="nucleotide sequence ID" value="NZ_JAGINX010000001.1"/>
</dbReference>
<evidence type="ECO:0000256" key="1">
    <source>
        <dbReference type="SAM" id="MobiDB-lite"/>
    </source>
</evidence>
<dbReference type="Proteomes" id="UP001519331">
    <property type="component" value="Unassembled WGS sequence"/>
</dbReference>
<dbReference type="PROSITE" id="PS51318">
    <property type="entry name" value="TAT"/>
    <property type="match status" value="1"/>
</dbReference>
<keyword evidence="4" id="KW-1185">Reference proteome</keyword>
<sequence>MSLSHSTSFPRRSLFGAAVAVMTGGSVLAAPAAQASSTTSAASDAAEAAENPTHQLGCPLGKGV</sequence>
<gene>
    <name evidence="3" type="ORF">JOF45_000684</name>
</gene>
<dbReference type="InterPro" id="IPR006311">
    <property type="entry name" value="TAT_signal"/>
</dbReference>
<proteinExistence type="predicted"/>
<evidence type="ECO:0000313" key="3">
    <source>
        <dbReference type="EMBL" id="MBP2317665.1"/>
    </source>
</evidence>
<protein>
    <submittedName>
        <fullName evidence="3">Uncharacterized protein</fullName>
    </submittedName>
</protein>
<keyword evidence="2" id="KW-0732">Signal</keyword>
<accession>A0ABS4SZP8</accession>
<organism evidence="3 4">
    <name type="scientific">Nesterenkonia lacusekhoensis</name>
    <dbReference type="NCBI Taxonomy" id="150832"/>
    <lineage>
        <taxon>Bacteria</taxon>
        <taxon>Bacillati</taxon>
        <taxon>Actinomycetota</taxon>
        <taxon>Actinomycetes</taxon>
        <taxon>Micrococcales</taxon>
        <taxon>Micrococcaceae</taxon>
        <taxon>Nesterenkonia</taxon>
    </lineage>
</organism>
<reference evidence="3 4" key="1">
    <citation type="submission" date="2021-03" db="EMBL/GenBank/DDBJ databases">
        <title>Sequencing the genomes of 1000 actinobacteria strains.</title>
        <authorList>
            <person name="Klenk H.-P."/>
        </authorList>
    </citation>
    <scope>NUCLEOTIDE SEQUENCE [LARGE SCALE GENOMIC DNA]</scope>
    <source>
        <strain evidence="3 4">DSM 12544</strain>
    </source>
</reference>
<evidence type="ECO:0000256" key="2">
    <source>
        <dbReference type="SAM" id="SignalP"/>
    </source>
</evidence>
<evidence type="ECO:0000313" key="4">
    <source>
        <dbReference type="Proteomes" id="UP001519331"/>
    </source>
</evidence>
<name>A0ABS4SZP8_9MICC</name>
<feature type="compositionally biased region" description="Low complexity" evidence="1">
    <location>
        <begin position="33"/>
        <end position="49"/>
    </location>
</feature>
<feature type="region of interest" description="Disordered" evidence="1">
    <location>
        <begin position="33"/>
        <end position="64"/>
    </location>
</feature>
<dbReference type="EMBL" id="JAGINX010000001">
    <property type="protein sequence ID" value="MBP2317665.1"/>
    <property type="molecule type" value="Genomic_DNA"/>
</dbReference>
<feature type="chain" id="PRO_5047526768" evidence="2">
    <location>
        <begin position="30"/>
        <end position="64"/>
    </location>
</feature>
<comment type="caution">
    <text evidence="3">The sequence shown here is derived from an EMBL/GenBank/DDBJ whole genome shotgun (WGS) entry which is preliminary data.</text>
</comment>